<proteinExistence type="inferred from homology"/>
<dbReference type="SMART" id="SM00382">
    <property type="entry name" value="AAA"/>
    <property type="match status" value="1"/>
</dbReference>
<dbReference type="AlphaFoldDB" id="A0AAV5NVE8"/>
<sequence length="268" mass="29495">MKEFSEISKNQDTVSDENVDSEEYLFSKSISLNKVYFSYNDVDVLLDINLTINKGEFVGVVGHSGSGKTTIVDILMGLLIPKSGNLLIDEKVAGNSDVRALRKKIGYVPQNPFIGDMSVKNNIAYGSDSAEIDEERVISVLRTVNLLDFFLSKPEGLNFKLGESGKALSGGQKQRVAIARALYNKPEIIVLDEATSALDVISESEISHALANLKGKTTIIAIAHRLSTIRRSDKVILVNWGRIEEVDSFNNLVENNTSFNKLVELSKI</sequence>
<dbReference type="GO" id="GO:0005886">
    <property type="term" value="C:plasma membrane"/>
    <property type="evidence" value="ECO:0007669"/>
    <property type="project" value="UniProtKB-SubCell"/>
</dbReference>
<evidence type="ECO:0000256" key="7">
    <source>
        <dbReference type="ARBA" id="ARBA00022840"/>
    </source>
</evidence>
<evidence type="ECO:0000256" key="1">
    <source>
        <dbReference type="ARBA" id="ARBA00004651"/>
    </source>
</evidence>
<dbReference type="InterPro" id="IPR003439">
    <property type="entry name" value="ABC_transporter-like_ATP-bd"/>
</dbReference>
<dbReference type="GO" id="GO:0016887">
    <property type="term" value="F:ATP hydrolysis activity"/>
    <property type="evidence" value="ECO:0007669"/>
    <property type="project" value="InterPro"/>
</dbReference>
<dbReference type="Pfam" id="PF00005">
    <property type="entry name" value="ABC_tran"/>
    <property type="match status" value="1"/>
</dbReference>
<dbReference type="GO" id="GO:0005524">
    <property type="term" value="F:ATP binding"/>
    <property type="evidence" value="ECO:0007669"/>
    <property type="project" value="UniProtKB-KW"/>
</dbReference>
<evidence type="ECO:0000256" key="9">
    <source>
        <dbReference type="ARBA" id="ARBA00023136"/>
    </source>
</evidence>
<comment type="caution">
    <text evidence="13">The sequence shown here is derived from an EMBL/GenBank/DDBJ whole genome shotgun (WGS) entry which is preliminary data.</text>
</comment>
<dbReference type="InterPro" id="IPR027417">
    <property type="entry name" value="P-loop_NTPase"/>
</dbReference>
<evidence type="ECO:0000256" key="11">
    <source>
        <dbReference type="ARBA" id="ARBA00040960"/>
    </source>
</evidence>
<evidence type="ECO:0000259" key="12">
    <source>
        <dbReference type="PROSITE" id="PS50893"/>
    </source>
</evidence>
<keyword evidence="4" id="KW-0813">Transport</keyword>
<feature type="domain" description="ABC transporter" evidence="12">
    <location>
        <begin position="30"/>
        <end position="265"/>
    </location>
</feature>
<keyword evidence="9" id="KW-0472">Membrane</keyword>
<evidence type="ECO:0000256" key="10">
    <source>
        <dbReference type="ARBA" id="ARBA00034018"/>
    </source>
</evidence>
<keyword evidence="5" id="KW-0812">Transmembrane</keyword>
<dbReference type="GO" id="GO:0008559">
    <property type="term" value="F:ABC-type xenobiotic transporter activity"/>
    <property type="evidence" value="ECO:0007669"/>
    <property type="project" value="UniProtKB-EC"/>
</dbReference>
<comment type="catalytic activity">
    <reaction evidence="10">
        <text>ATP + H2O + xenobioticSide 1 = ADP + phosphate + xenobioticSide 2.</text>
        <dbReference type="EC" id="7.6.2.2"/>
    </reaction>
</comment>
<dbReference type="Gene3D" id="1.20.1560.10">
    <property type="entry name" value="ABC transporter type 1, transmembrane domain"/>
    <property type="match status" value="1"/>
</dbReference>
<evidence type="ECO:0000256" key="3">
    <source>
        <dbReference type="ARBA" id="ARBA00012191"/>
    </source>
</evidence>
<dbReference type="PANTHER" id="PTHR24221">
    <property type="entry name" value="ATP-BINDING CASSETTE SUB-FAMILY B"/>
    <property type="match status" value="1"/>
</dbReference>
<dbReference type="GO" id="GO:0005737">
    <property type="term" value="C:cytoplasm"/>
    <property type="evidence" value="ECO:0007669"/>
    <property type="project" value="UniProtKB-ARBA"/>
</dbReference>
<name>A0AAV5NVE8_9VIBR</name>
<keyword evidence="14" id="KW-1185">Reference proteome</keyword>
<keyword evidence="6" id="KW-0547">Nucleotide-binding</keyword>
<dbReference type="Gene3D" id="3.40.50.300">
    <property type="entry name" value="P-loop containing nucleotide triphosphate hydrolases"/>
    <property type="match status" value="1"/>
</dbReference>
<dbReference type="InterPro" id="IPR036640">
    <property type="entry name" value="ABC1_TM_sf"/>
</dbReference>
<dbReference type="PROSITE" id="PS50893">
    <property type="entry name" value="ABC_TRANSPORTER_2"/>
    <property type="match status" value="1"/>
</dbReference>
<evidence type="ECO:0000313" key="14">
    <source>
        <dbReference type="Proteomes" id="UP001156690"/>
    </source>
</evidence>
<dbReference type="FunFam" id="3.40.50.300:FF:000604">
    <property type="entry name" value="ABC transporter B family member 28"/>
    <property type="match status" value="1"/>
</dbReference>
<dbReference type="EC" id="7.6.2.2" evidence="3"/>
<accession>A0AAV5NVE8</accession>
<dbReference type="InterPro" id="IPR039421">
    <property type="entry name" value="Type_1_exporter"/>
</dbReference>
<dbReference type="PANTHER" id="PTHR24221:SF654">
    <property type="entry name" value="ATP-BINDING CASSETTE SUB-FAMILY B MEMBER 6"/>
    <property type="match status" value="1"/>
</dbReference>
<evidence type="ECO:0000256" key="6">
    <source>
        <dbReference type="ARBA" id="ARBA00022741"/>
    </source>
</evidence>
<evidence type="ECO:0000256" key="4">
    <source>
        <dbReference type="ARBA" id="ARBA00022448"/>
    </source>
</evidence>
<dbReference type="SUPFAM" id="SSF52540">
    <property type="entry name" value="P-loop containing nucleoside triphosphate hydrolases"/>
    <property type="match status" value="1"/>
</dbReference>
<evidence type="ECO:0000313" key="13">
    <source>
        <dbReference type="EMBL" id="GLQ74572.1"/>
    </source>
</evidence>
<dbReference type="InterPro" id="IPR003593">
    <property type="entry name" value="AAA+_ATPase"/>
</dbReference>
<comment type="subcellular location">
    <subcellularLocation>
        <location evidence="1">Cell membrane</location>
        <topology evidence="1">Multi-pass membrane protein</topology>
    </subcellularLocation>
</comment>
<gene>
    <name evidence="13" type="ORF">GCM10007932_39330</name>
</gene>
<protein>
    <recommendedName>
        <fullName evidence="11">Multidrug resistance-like ATP-binding protein MdlB</fullName>
        <ecNumber evidence="3">7.6.2.2</ecNumber>
    </recommendedName>
</protein>
<dbReference type="PROSITE" id="PS00211">
    <property type="entry name" value="ABC_TRANSPORTER_1"/>
    <property type="match status" value="1"/>
</dbReference>
<dbReference type="InterPro" id="IPR017871">
    <property type="entry name" value="ABC_transporter-like_CS"/>
</dbReference>
<organism evidence="13 14">
    <name type="scientific">Vibrio penaeicida</name>
    <dbReference type="NCBI Taxonomy" id="104609"/>
    <lineage>
        <taxon>Bacteria</taxon>
        <taxon>Pseudomonadati</taxon>
        <taxon>Pseudomonadota</taxon>
        <taxon>Gammaproteobacteria</taxon>
        <taxon>Vibrionales</taxon>
        <taxon>Vibrionaceae</taxon>
        <taxon>Vibrio</taxon>
    </lineage>
</organism>
<evidence type="ECO:0000256" key="2">
    <source>
        <dbReference type="ARBA" id="ARBA00006526"/>
    </source>
</evidence>
<dbReference type="EMBL" id="BSNX01000056">
    <property type="protein sequence ID" value="GLQ74572.1"/>
    <property type="molecule type" value="Genomic_DNA"/>
</dbReference>
<dbReference type="Proteomes" id="UP001156690">
    <property type="component" value="Unassembled WGS sequence"/>
</dbReference>
<reference evidence="14" key="1">
    <citation type="journal article" date="2019" name="Int. J. Syst. Evol. Microbiol.">
        <title>The Global Catalogue of Microorganisms (GCM) 10K type strain sequencing project: providing services to taxonomists for standard genome sequencing and annotation.</title>
        <authorList>
            <consortium name="The Broad Institute Genomics Platform"/>
            <consortium name="The Broad Institute Genome Sequencing Center for Infectious Disease"/>
            <person name="Wu L."/>
            <person name="Ma J."/>
        </authorList>
    </citation>
    <scope>NUCLEOTIDE SEQUENCE [LARGE SCALE GENOMIC DNA]</scope>
    <source>
        <strain evidence="14">NBRC 15640</strain>
    </source>
</reference>
<keyword evidence="8" id="KW-1133">Transmembrane helix</keyword>
<comment type="similarity">
    <text evidence="2">Belongs to the ABC transporter superfamily. Drug exporter-2 (TC 3.A.1.117) family.</text>
</comment>
<evidence type="ECO:0000256" key="5">
    <source>
        <dbReference type="ARBA" id="ARBA00022692"/>
    </source>
</evidence>
<dbReference type="GO" id="GO:0034040">
    <property type="term" value="F:ATPase-coupled lipid transmembrane transporter activity"/>
    <property type="evidence" value="ECO:0007669"/>
    <property type="project" value="TreeGrafter"/>
</dbReference>
<evidence type="ECO:0000256" key="8">
    <source>
        <dbReference type="ARBA" id="ARBA00022989"/>
    </source>
</evidence>
<keyword evidence="7" id="KW-0067">ATP-binding</keyword>